<dbReference type="SUPFAM" id="SSF52833">
    <property type="entry name" value="Thioredoxin-like"/>
    <property type="match status" value="1"/>
</dbReference>
<comment type="catalytic activity">
    <reaction evidence="9">
        <text>a hydroperoxide + [thioredoxin]-dithiol = an alcohol + [thioredoxin]-disulfide + H2O</text>
        <dbReference type="Rhea" id="RHEA:62620"/>
        <dbReference type="Rhea" id="RHEA-COMP:10698"/>
        <dbReference type="Rhea" id="RHEA-COMP:10700"/>
        <dbReference type="ChEBI" id="CHEBI:15377"/>
        <dbReference type="ChEBI" id="CHEBI:29950"/>
        <dbReference type="ChEBI" id="CHEBI:30879"/>
        <dbReference type="ChEBI" id="CHEBI:35924"/>
        <dbReference type="ChEBI" id="CHEBI:50058"/>
        <dbReference type="EC" id="1.11.1.24"/>
    </reaction>
</comment>
<dbReference type="EMBL" id="JAAGRQ010000055">
    <property type="protein sequence ID" value="NDY57627.1"/>
    <property type="molecule type" value="Genomic_DNA"/>
</dbReference>
<keyword evidence="3 9" id="KW-0575">Peroxidase</keyword>
<keyword evidence="14" id="KW-1185">Reference proteome</keyword>
<feature type="active site" description="Cysteine sulfenic acid (-SOH) intermediate; for peroxidase activity" evidence="10">
    <location>
        <position position="55"/>
    </location>
</feature>
<dbReference type="InterPro" id="IPR036249">
    <property type="entry name" value="Thioredoxin-like_sf"/>
</dbReference>
<dbReference type="GO" id="GO:0006979">
    <property type="term" value="P:response to oxidative stress"/>
    <property type="evidence" value="ECO:0007669"/>
    <property type="project" value="TreeGrafter"/>
</dbReference>
<dbReference type="InterPro" id="IPR022915">
    <property type="entry name" value="Peroxiredoxin_TDXH"/>
</dbReference>
<reference evidence="13 14" key="1">
    <citation type="submission" date="2020-02" db="EMBL/GenBank/DDBJ databases">
        <title>Comparative genomics of sulfur disproportionating microorganisms.</title>
        <authorList>
            <person name="Ward L.M."/>
            <person name="Bertran E."/>
            <person name="Johnston D.T."/>
        </authorList>
    </citation>
    <scope>NUCLEOTIDE SEQUENCE [LARGE SCALE GENOMIC DNA]</scope>
    <source>
        <strain evidence="13 14">DSM 3696</strain>
    </source>
</reference>
<feature type="disulfide bond" description="Interchain (with Cys-55); in linked form" evidence="9">
    <location>
        <position position="215"/>
    </location>
</feature>
<comment type="miscellaneous">
    <text evidence="9">The active site is a conserved redox-active cysteine residue, the peroxidatic cysteine (C(P)), which makes the nucleophilic attack on the peroxide substrate. The peroxide oxidizes the C(P)-SH to cysteine sulfenic acid (C(P)-SOH), which then reacts with another cysteine residue, the resolving cysteine (C(R)), to form a disulfide bridge. The disulfide is subsequently reduced by an appropriate electron donor to complete the catalytic cycle. Although the primary sequence of this enzyme is similar to those of the 1-Cys Prx6 enzymes, its catalytic properties resemble those of the typical 2-Cys Prxs and C(R) is provided by the other dimeric subunit to form an intersubunit disulfide. The disulfide is subsequently reduced by thioredoxin.</text>
</comment>
<comment type="subunit">
    <text evidence="9">Homodecamer. Pentamer of dimers that assemble into a ring structure.</text>
</comment>
<dbReference type="NCBIfam" id="NF009668">
    <property type="entry name" value="PRK13189.1"/>
    <property type="match status" value="1"/>
</dbReference>
<comment type="subcellular location">
    <subcellularLocation>
        <location evidence="9">Cytoplasm</location>
    </subcellularLocation>
</comment>
<dbReference type="Proteomes" id="UP000469724">
    <property type="component" value="Unassembled WGS sequence"/>
</dbReference>
<keyword evidence="2 9" id="KW-0963">Cytoplasm</keyword>
<dbReference type="InterPro" id="IPR019479">
    <property type="entry name" value="Peroxiredoxin_C"/>
</dbReference>
<gene>
    <name evidence="13" type="ORF">G3N56_12895</name>
</gene>
<comment type="similarity">
    <text evidence="1">Belongs to the peroxiredoxin family. AhpC/Prx1 subfamily.</text>
</comment>
<feature type="active site" description="Cysteine sulfenic acid (-SOH) intermediate" evidence="9">
    <location>
        <position position="55"/>
    </location>
</feature>
<feature type="binding site" evidence="9">
    <location>
        <position position="132"/>
    </location>
    <ligand>
        <name>substrate</name>
    </ligand>
</feature>
<evidence type="ECO:0000256" key="6">
    <source>
        <dbReference type="ARBA" id="ARBA00023284"/>
    </source>
</evidence>
<evidence type="ECO:0000256" key="11">
    <source>
        <dbReference type="SAM" id="MobiDB-lite"/>
    </source>
</evidence>
<protein>
    <recommendedName>
        <fullName evidence="9">Peroxiredoxin</fullName>
        <ecNumber evidence="9">1.11.1.24</ecNumber>
    </recommendedName>
    <alternativeName>
        <fullName evidence="9">Thioredoxin peroxidase</fullName>
    </alternativeName>
    <alternativeName>
        <fullName evidence="9">Thioredoxin-dependent peroxiredoxin</fullName>
    </alternativeName>
</protein>
<dbReference type="InterPro" id="IPR045020">
    <property type="entry name" value="PRX_1cys"/>
</dbReference>
<feature type="disulfide bond" description="Interchain (with Cys-215); in linked form" evidence="9">
    <location>
        <position position="55"/>
    </location>
</feature>
<accession>A0A7K3NNC7</accession>
<dbReference type="GO" id="GO:0005829">
    <property type="term" value="C:cytosol"/>
    <property type="evidence" value="ECO:0007669"/>
    <property type="project" value="TreeGrafter"/>
</dbReference>
<keyword evidence="6 9" id="KW-0676">Redox-active center</keyword>
<feature type="region of interest" description="Disordered" evidence="11">
    <location>
        <begin position="1"/>
        <end position="22"/>
    </location>
</feature>
<dbReference type="RefSeq" id="WP_163302713.1">
    <property type="nucleotide sequence ID" value="NZ_JAAGRQ010000055.1"/>
</dbReference>
<dbReference type="HAMAP" id="MF_00401">
    <property type="entry name" value="Peroxiredoxin"/>
    <property type="match status" value="1"/>
</dbReference>
<evidence type="ECO:0000256" key="8">
    <source>
        <dbReference type="ARBA" id="ARBA00037420"/>
    </source>
</evidence>
<evidence type="ECO:0000313" key="14">
    <source>
        <dbReference type="Proteomes" id="UP000469724"/>
    </source>
</evidence>
<evidence type="ECO:0000256" key="1">
    <source>
        <dbReference type="ARBA" id="ARBA00009796"/>
    </source>
</evidence>
<dbReference type="Gene3D" id="3.30.1020.10">
    <property type="entry name" value="Antioxidant, Horf6, Chain A, domain2"/>
    <property type="match status" value="1"/>
</dbReference>
<dbReference type="Gene3D" id="3.40.30.10">
    <property type="entry name" value="Glutaredoxin"/>
    <property type="match status" value="1"/>
</dbReference>
<dbReference type="PANTHER" id="PTHR10681:SF128">
    <property type="entry name" value="THIOREDOXIN-DEPENDENT PEROXIDE REDUCTASE, MITOCHONDRIAL"/>
    <property type="match status" value="1"/>
</dbReference>
<dbReference type="InterPro" id="IPR000866">
    <property type="entry name" value="AhpC/TSA"/>
</dbReference>
<evidence type="ECO:0000256" key="10">
    <source>
        <dbReference type="PIRSR" id="PIRSR000239-1"/>
    </source>
</evidence>
<dbReference type="PIRSF" id="PIRSF000239">
    <property type="entry name" value="AHPC"/>
    <property type="match status" value="1"/>
</dbReference>
<dbReference type="GO" id="GO:0045454">
    <property type="term" value="P:cell redox homeostasis"/>
    <property type="evidence" value="ECO:0007669"/>
    <property type="project" value="TreeGrafter"/>
</dbReference>
<dbReference type="Pfam" id="PF00578">
    <property type="entry name" value="AhpC-TSA"/>
    <property type="match status" value="1"/>
</dbReference>
<dbReference type="PROSITE" id="PS51352">
    <property type="entry name" value="THIOREDOXIN_2"/>
    <property type="match status" value="1"/>
</dbReference>
<dbReference type="GO" id="GO:0033554">
    <property type="term" value="P:cellular response to stress"/>
    <property type="evidence" value="ECO:0007669"/>
    <property type="project" value="TreeGrafter"/>
</dbReference>
<evidence type="ECO:0000256" key="4">
    <source>
        <dbReference type="ARBA" id="ARBA00022862"/>
    </source>
</evidence>
<comment type="caution">
    <text evidence="13">The sequence shown here is derived from an EMBL/GenBank/DDBJ whole genome shotgun (WGS) entry which is preliminary data.</text>
</comment>
<evidence type="ECO:0000259" key="12">
    <source>
        <dbReference type="PROSITE" id="PS51352"/>
    </source>
</evidence>
<comment type="similarity">
    <text evidence="7 9">Belongs to the peroxiredoxin family. Prx6 subfamily.</text>
</comment>
<keyword evidence="4 9" id="KW-0049">Antioxidant</keyword>
<dbReference type="PANTHER" id="PTHR10681">
    <property type="entry name" value="THIOREDOXIN PEROXIDASE"/>
    <property type="match status" value="1"/>
</dbReference>
<dbReference type="InterPro" id="IPR024706">
    <property type="entry name" value="Peroxiredoxin_AhpC-typ"/>
</dbReference>
<dbReference type="InterPro" id="IPR013766">
    <property type="entry name" value="Thioredoxin_domain"/>
</dbReference>
<dbReference type="CDD" id="cd03016">
    <property type="entry name" value="PRX_1cys"/>
    <property type="match status" value="1"/>
</dbReference>
<feature type="domain" description="Thioredoxin" evidence="12">
    <location>
        <begin position="14"/>
        <end position="169"/>
    </location>
</feature>
<name>A0A7K3NNC7_9BACT</name>
<feature type="disulfide bond" description="Alternate" evidence="9">
    <location>
        <begin position="209"/>
        <end position="215"/>
    </location>
</feature>
<dbReference type="FunFam" id="3.40.30.10:FF:000011">
    <property type="entry name" value="Peroxiredoxin PRX1"/>
    <property type="match status" value="1"/>
</dbReference>
<proteinExistence type="inferred from homology"/>
<dbReference type="AlphaFoldDB" id="A0A7K3NNC7"/>
<evidence type="ECO:0000256" key="9">
    <source>
        <dbReference type="HAMAP-Rule" id="MF_00401"/>
    </source>
</evidence>
<organism evidence="13 14">
    <name type="scientific">Desulfolutivibrio sulfodismutans</name>
    <dbReference type="NCBI Taxonomy" id="63561"/>
    <lineage>
        <taxon>Bacteria</taxon>
        <taxon>Pseudomonadati</taxon>
        <taxon>Thermodesulfobacteriota</taxon>
        <taxon>Desulfovibrionia</taxon>
        <taxon>Desulfovibrionales</taxon>
        <taxon>Desulfovibrionaceae</taxon>
        <taxon>Desulfolutivibrio</taxon>
    </lineage>
</organism>
<dbReference type="Pfam" id="PF10417">
    <property type="entry name" value="1-cysPrx_C"/>
    <property type="match status" value="1"/>
</dbReference>
<dbReference type="InterPro" id="IPR050217">
    <property type="entry name" value="Peroxiredoxin"/>
</dbReference>
<evidence type="ECO:0000256" key="7">
    <source>
        <dbReference type="ARBA" id="ARBA00025719"/>
    </source>
</evidence>
<keyword evidence="5 9" id="KW-0560">Oxidoreductase</keyword>
<dbReference type="GO" id="GO:0042744">
    <property type="term" value="P:hydrogen peroxide catabolic process"/>
    <property type="evidence" value="ECO:0007669"/>
    <property type="project" value="TreeGrafter"/>
</dbReference>
<evidence type="ECO:0000256" key="5">
    <source>
        <dbReference type="ARBA" id="ARBA00023002"/>
    </source>
</evidence>
<dbReference type="EC" id="1.11.1.24" evidence="9"/>
<sequence>MDQAESSDAQPRMPRIGEPAPAFEAETTQGDLRLDDYAGSWLVFFSHPADFTPVCTTEFLAFAKLYPAFKENGCELLGLSTDSVYSHIAWVRNIETVFGVRIAFPIVADAGREVARAYGMIMPAESGTEAVRTVFVIDDRQIVRAVLSYPMTTGRSVDEILRLVQALRATDRHGVATPAGWLPGDKVIVAPPRTQEMAEERVKAGDPDCRDWYFCLRTPG</sequence>
<evidence type="ECO:0000256" key="2">
    <source>
        <dbReference type="ARBA" id="ARBA00022490"/>
    </source>
</evidence>
<dbReference type="GO" id="GO:0008379">
    <property type="term" value="F:thioredoxin peroxidase activity"/>
    <property type="evidence" value="ECO:0007669"/>
    <property type="project" value="TreeGrafter"/>
</dbReference>
<comment type="function">
    <text evidence="8 9">Thiol-specific peroxidase that catalyzes the reduction of hydrogen peroxide and organic hydroperoxides to water and alcohols, respectively. Plays a role in cell protection against oxidative stress by detoxifying peroxides.</text>
</comment>
<evidence type="ECO:0000256" key="3">
    <source>
        <dbReference type="ARBA" id="ARBA00022559"/>
    </source>
</evidence>
<evidence type="ECO:0000313" key="13">
    <source>
        <dbReference type="EMBL" id="NDY57627.1"/>
    </source>
</evidence>
<keyword evidence="9" id="KW-1015">Disulfide bond</keyword>